<gene>
    <name evidence="1" type="ORF">B0H67DRAFT_350330</name>
</gene>
<organism evidence="1 2">
    <name type="scientific">Lasiosphaeris hirsuta</name>
    <dbReference type="NCBI Taxonomy" id="260670"/>
    <lineage>
        <taxon>Eukaryota</taxon>
        <taxon>Fungi</taxon>
        <taxon>Dikarya</taxon>
        <taxon>Ascomycota</taxon>
        <taxon>Pezizomycotina</taxon>
        <taxon>Sordariomycetes</taxon>
        <taxon>Sordariomycetidae</taxon>
        <taxon>Sordariales</taxon>
        <taxon>Lasiosphaeriaceae</taxon>
        <taxon>Lasiosphaeris</taxon>
    </lineage>
</organism>
<dbReference type="AlphaFoldDB" id="A0AA39ZVJ3"/>
<proteinExistence type="predicted"/>
<evidence type="ECO:0000313" key="2">
    <source>
        <dbReference type="Proteomes" id="UP001172102"/>
    </source>
</evidence>
<reference evidence="1" key="1">
    <citation type="submission" date="2023-06" db="EMBL/GenBank/DDBJ databases">
        <title>Genome-scale phylogeny and comparative genomics of the fungal order Sordariales.</title>
        <authorList>
            <consortium name="Lawrence Berkeley National Laboratory"/>
            <person name="Hensen N."/>
            <person name="Bonometti L."/>
            <person name="Westerberg I."/>
            <person name="Brannstrom I.O."/>
            <person name="Guillou S."/>
            <person name="Cros-Aarteil S."/>
            <person name="Calhoun S."/>
            <person name="Haridas S."/>
            <person name="Kuo A."/>
            <person name="Mondo S."/>
            <person name="Pangilinan J."/>
            <person name="Riley R."/>
            <person name="Labutti K."/>
            <person name="Andreopoulos B."/>
            <person name="Lipzen A."/>
            <person name="Chen C."/>
            <person name="Yanf M."/>
            <person name="Daum C."/>
            <person name="Ng V."/>
            <person name="Clum A."/>
            <person name="Steindorff A."/>
            <person name="Ohm R."/>
            <person name="Martin F."/>
            <person name="Silar P."/>
            <person name="Natvig D."/>
            <person name="Lalanne C."/>
            <person name="Gautier V."/>
            <person name="Ament-Velasquez S.L."/>
            <person name="Kruys A."/>
            <person name="Hutchinson M.I."/>
            <person name="Powell A.J."/>
            <person name="Barry K."/>
            <person name="Miller A.N."/>
            <person name="Grigoriev I.V."/>
            <person name="Debuchy R."/>
            <person name="Gladieux P."/>
            <person name="Thoren M.H."/>
            <person name="Johannesson H."/>
        </authorList>
    </citation>
    <scope>NUCLEOTIDE SEQUENCE</scope>
    <source>
        <strain evidence="1">SMH4607-1</strain>
    </source>
</reference>
<accession>A0AA39ZVJ3</accession>
<protein>
    <submittedName>
        <fullName evidence="1">Uncharacterized protein</fullName>
    </submittedName>
</protein>
<evidence type="ECO:0000313" key="1">
    <source>
        <dbReference type="EMBL" id="KAK0704458.1"/>
    </source>
</evidence>
<dbReference type="Proteomes" id="UP001172102">
    <property type="component" value="Unassembled WGS sequence"/>
</dbReference>
<name>A0AA39ZVJ3_9PEZI</name>
<dbReference type="EMBL" id="JAUKUA010000007">
    <property type="protein sequence ID" value="KAK0704458.1"/>
    <property type="molecule type" value="Genomic_DNA"/>
</dbReference>
<keyword evidence="2" id="KW-1185">Reference proteome</keyword>
<comment type="caution">
    <text evidence="1">The sequence shown here is derived from an EMBL/GenBank/DDBJ whole genome shotgun (WGS) entry which is preliminary data.</text>
</comment>
<sequence>MVESQCGGQLLKTEKELMGMASPRAQKGDFICVLLGHDVPVIMRRQGGRWLEVGPIVLCPGLNEWRGNDGPRCR</sequence>